<evidence type="ECO:0000256" key="4">
    <source>
        <dbReference type="SAM" id="MobiDB-lite"/>
    </source>
</evidence>
<dbReference type="Proteomes" id="UP001293254">
    <property type="component" value="Unassembled WGS sequence"/>
</dbReference>
<evidence type="ECO:0000256" key="3">
    <source>
        <dbReference type="ARBA" id="ARBA00024378"/>
    </source>
</evidence>
<comment type="caution">
    <text evidence="6">The sequence shown here is derived from an EMBL/GenBank/DDBJ whole genome shotgun (WGS) entry which is preliminary data.</text>
</comment>
<dbReference type="PANTHER" id="PTHR32295">
    <property type="entry name" value="IQ-DOMAIN 5-RELATED"/>
    <property type="match status" value="1"/>
</dbReference>
<sequence>MGKSAGKWIKTVLFGKKHSKSNLSRNVAADQKTSPKTPVEDQAGKSPVISDTCQLTERGVETLQVEKGTSPCDSVGSSPVHQGVDSQSNDAFPPVDDAEMRRQEQAATKAQAAFRGYLARRAFRALKGIIRLQALIRGHLVRRQAVATLRCMQAIVKFQALARGRKVRLSGAGPQVLKKYNMGELQVAKQVDIGAKSFFGSQKLATNTFVCKLVATLPTAMPLSLQYDRAEPNSAWSWLERWSISHFWAPPARTKKITKAKPQRKQGGAQIVESEIGKSKRTIRKASTVANGENGSLPSSEMDKLKRNPKKVASNQTELVQEQPQNELERVKRSLRKVSASGAAAPEKSETETENPQPVQSVETVTSSATADVPEQEMVISSENLCVSDVGVSKTELLESPPKTATYEPVDEPHDNHPVAETHSSENGVKMDSTLALDDELSCKEEQSGKENNKIRKRRSLPAKQEYPENISQNTPNVPSYMAATASAMAKLRAQGSSKFGEDGAEQSYTRRHSLPASANGKLNSLSPRVQKPVQANGKGGSKTNKPVTSSKDAWVEEMRVGSSAKSGRLRGLLAAEFVLVWFLVQSVV</sequence>
<keyword evidence="7" id="KW-1185">Reference proteome</keyword>
<proteinExistence type="inferred from homology"/>
<feature type="region of interest" description="Disordered" evidence="4">
    <location>
        <begin position="20"/>
        <end position="51"/>
    </location>
</feature>
<reference evidence="6" key="2">
    <citation type="journal article" date="2024" name="Plant">
        <title>Genomic evolution and insights into agronomic trait innovations of Sesamum species.</title>
        <authorList>
            <person name="Miao H."/>
            <person name="Wang L."/>
            <person name="Qu L."/>
            <person name="Liu H."/>
            <person name="Sun Y."/>
            <person name="Le M."/>
            <person name="Wang Q."/>
            <person name="Wei S."/>
            <person name="Zheng Y."/>
            <person name="Lin W."/>
            <person name="Duan Y."/>
            <person name="Cao H."/>
            <person name="Xiong S."/>
            <person name="Wang X."/>
            <person name="Wei L."/>
            <person name="Li C."/>
            <person name="Ma Q."/>
            <person name="Ju M."/>
            <person name="Zhao R."/>
            <person name="Li G."/>
            <person name="Mu C."/>
            <person name="Tian Q."/>
            <person name="Mei H."/>
            <person name="Zhang T."/>
            <person name="Gao T."/>
            <person name="Zhang H."/>
        </authorList>
    </citation>
    <scope>NUCLEOTIDE SEQUENCE</scope>
    <source>
        <strain evidence="6">3651</strain>
    </source>
</reference>
<gene>
    <name evidence="6" type="ORF">Salat_2181100</name>
</gene>
<dbReference type="SMART" id="SM00015">
    <property type="entry name" value="IQ"/>
    <property type="match status" value="2"/>
</dbReference>
<feature type="region of interest" description="Disordered" evidence="4">
    <location>
        <begin position="66"/>
        <end position="91"/>
    </location>
</feature>
<dbReference type="PANTHER" id="PTHR32295:SF279">
    <property type="entry name" value="PROTEIN IQ-DOMAIN 31-LIKE"/>
    <property type="match status" value="1"/>
</dbReference>
<feature type="region of interest" description="Disordered" evidence="4">
    <location>
        <begin position="495"/>
        <end position="551"/>
    </location>
</feature>
<evidence type="ECO:0000313" key="7">
    <source>
        <dbReference type="Proteomes" id="UP001293254"/>
    </source>
</evidence>
<comment type="similarity">
    <text evidence="2">Belongs to the IQD family.</text>
</comment>
<evidence type="ECO:0000256" key="2">
    <source>
        <dbReference type="ARBA" id="ARBA00024341"/>
    </source>
</evidence>
<dbReference type="AlphaFoldDB" id="A0AAE1XTE8"/>
<name>A0AAE1XTE8_9LAMI</name>
<feature type="region of interest" description="Disordered" evidence="4">
    <location>
        <begin position="256"/>
        <end position="362"/>
    </location>
</feature>
<dbReference type="InterPro" id="IPR000048">
    <property type="entry name" value="IQ_motif_EF-hand-BS"/>
</dbReference>
<feature type="domain" description="DUF4005" evidence="5">
    <location>
        <begin position="463"/>
        <end position="536"/>
    </location>
</feature>
<dbReference type="Pfam" id="PF13178">
    <property type="entry name" value="DUF4005"/>
    <property type="match status" value="1"/>
</dbReference>
<feature type="compositionally biased region" description="Basic and acidic residues" evidence="4">
    <location>
        <begin position="411"/>
        <end position="424"/>
    </location>
</feature>
<feature type="compositionally biased region" description="Polar residues" evidence="4">
    <location>
        <begin position="71"/>
        <end position="90"/>
    </location>
</feature>
<dbReference type="EMBL" id="JACGWO010000009">
    <property type="protein sequence ID" value="KAK4417684.1"/>
    <property type="molecule type" value="Genomic_DNA"/>
</dbReference>
<dbReference type="PROSITE" id="PS50096">
    <property type="entry name" value="IQ"/>
    <property type="match status" value="2"/>
</dbReference>
<feature type="compositionally biased region" description="Basic and acidic residues" evidence="4">
    <location>
        <begin position="441"/>
        <end position="454"/>
    </location>
</feature>
<evidence type="ECO:0000259" key="5">
    <source>
        <dbReference type="Pfam" id="PF13178"/>
    </source>
</evidence>
<dbReference type="CDD" id="cd23767">
    <property type="entry name" value="IQCD"/>
    <property type="match status" value="1"/>
</dbReference>
<dbReference type="Pfam" id="PF00612">
    <property type="entry name" value="IQ"/>
    <property type="match status" value="2"/>
</dbReference>
<feature type="region of interest" description="Disordered" evidence="4">
    <location>
        <begin position="399"/>
        <end position="429"/>
    </location>
</feature>
<feature type="compositionally biased region" description="Polar residues" evidence="4">
    <location>
        <begin position="313"/>
        <end position="326"/>
    </location>
</feature>
<feature type="compositionally biased region" description="Polar residues" evidence="4">
    <location>
        <begin position="21"/>
        <end position="36"/>
    </location>
</feature>
<accession>A0AAE1XTE8</accession>
<dbReference type="InterPro" id="IPR025064">
    <property type="entry name" value="DUF4005"/>
</dbReference>
<evidence type="ECO:0000256" key="1">
    <source>
        <dbReference type="ARBA" id="ARBA00022860"/>
    </source>
</evidence>
<protein>
    <submittedName>
        <fullName evidence="6">Protein IQ-DOMAIN 31</fullName>
    </submittedName>
</protein>
<organism evidence="6 7">
    <name type="scientific">Sesamum alatum</name>
    <dbReference type="NCBI Taxonomy" id="300844"/>
    <lineage>
        <taxon>Eukaryota</taxon>
        <taxon>Viridiplantae</taxon>
        <taxon>Streptophyta</taxon>
        <taxon>Embryophyta</taxon>
        <taxon>Tracheophyta</taxon>
        <taxon>Spermatophyta</taxon>
        <taxon>Magnoliopsida</taxon>
        <taxon>eudicotyledons</taxon>
        <taxon>Gunneridae</taxon>
        <taxon>Pentapetalae</taxon>
        <taxon>asterids</taxon>
        <taxon>lamiids</taxon>
        <taxon>Lamiales</taxon>
        <taxon>Pedaliaceae</taxon>
        <taxon>Sesamum</taxon>
    </lineage>
</organism>
<feature type="region of interest" description="Disordered" evidence="4">
    <location>
        <begin position="441"/>
        <end position="477"/>
    </location>
</feature>
<keyword evidence="1" id="KW-0112">Calmodulin-binding</keyword>
<feature type="compositionally biased region" description="Polar residues" evidence="4">
    <location>
        <begin position="542"/>
        <end position="551"/>
    </location>
</feature>
<feature type="compositionally biased region" description="Polar residues" evidence="4">
    <location>
        <begin position="288"/>
        <end position="299"/>
    </location>
</feature>
<reference evidence="6" key="1">
    <citation type="submission" date="2020-06" db="EMBL/GenBank/DDBJ databases">
        <authorList>
            <person name="Li T."/>
            <person name="Hu X."/>
            <person name="Zhang T."/>
            <person name="Song X."/>
            <person name="Zhang H."/>
            <person name="Dai N."/>
            <person name="Sheng W."/>
            <person name="Hou X."/>
            <person name="Wei L."/>
        </authorList>
    </citation>
    <scope>NUCLEOTIDE SEQUENCE</scope>
    <source>
        <strain evidence="6">3651</strain>
        <tissue evidence="6">Leaf</tissue>
    </source>
</reference>
<evidence type="ECO:0000313" key="6">
    <source>
        <dbReference type="EMBL" id="KAK4417684.1"/>
    </source>
</evidence>
<comment type="subunit">
    <text evidence="3">Binds to multiple calmodulin (CaM) in the presence of Ca(2+) and CaM-like proteins.</text>
</comment>
<dbReference type="GO" id="GO:0005516">
    <property type="term" value="F:calmodulin binding"/>
    <property type="evidence" value="ECO:0007669"/>
    <property type="project" value="UniProtKB-KW"/>
</dbReference>